<feature type="binding site" evidence="12">
    <location>
        <position position="549"/>
    </location>
    <ligand>
        <name>Zn(2+)</name>
        <dbReference type="ChEBI" id="CHEBI:29105"/>
        <label>2</label>
    </ligand>
</feature>
<dbReference type="InterPro" id="IPR042115">
    <property type="entry name" value="PriA_3primeBD_sf"/>
</dbReference>
<feature type="binding site" evidence="12">
    <location>
        <position position="565"/>
    </location>
    <ligand>
        <name>Zn(2+)</name>
        <dbReference type="ChEBI" id="CHEBI:29105"/>
        <label>1</label>
    </ligand>
</feature>
<dbReference type="CDD" id="cd17929">
    <property type="entry name" value="DEXHc_priA"/>
    <property type="match status" value="1"/>
</dbReference>
<dbReference type="InterPro" id="IPR041222">
    <property type="entry name" value="PriA_3primeBD"/>
</dbReference>
<dbReference type="InterPro" id="IPR014001">
    <property type="entry name" value="Helicase_ATP-bd"/>
</dbReference>
<comment type="function">
    <text evidence="12">Initiates the restart of stalled replication forks, which reloads the replicative helicase on sites other than the origin of replication. Recognizes and binds to abandoned replication forks and remodels them to uncover a helicase loading site. Promotes assembly of the primosome at these replication forks.</text>
</comment>
<keyword evidence="2 12" id="KW-0235">DNA replication</keyword>
<dbReference type="FunFam" id="3.40.50.300:FF:000489">
    <property type="entry name" value="Primosome assembly protein PriA"/>
    <property type="match status" value="1"/>
</dbReference>
<evidence type="ECO:0000256" key="6">
    <source>
        <dbReference type="ARBA" id="ARBA00022806"/>
    </source>
</evidence>
<dbReference type="FunFam" id="3.40.1440.60:FF:000001">
    <property type="entry name" value="Primosomal protein N"/>
    <property type="match status" value="1"/>
</dbReference>
<feature type="binding site" evidence="12">
    <location>
        <position position="531"/>
    </location>
    <ligand>
        <name>Zn(2+)</name>
        <dbReference type="ChEBI" id="CHEBI:29105"/>
        <label>2</label>
    </ligand>
</feature>
<evidence type="ECO:0000256" key="3">
    <source>
        <dbReference type="ARBA" id="ARBA00022723"/>
    </source>
</evidence>
<evidence type="ECO:0000256" key="9">
    <source>
        <dbReference type="ARBA" id="ARBA00023125"/>
    </source>
</evidence>
<name>A0A2M9R693_9FLAO</name>
<dbReference type="GO" id="GO:0006270">
    <property type="term" value="P:DNA replication initiation"/>
    <property type="evidence" value="ECO:0007669"/>
    <property type="project" value="TreeGrafter"/>
</dbReference>
<evidence type="ECO:0000256" key="4">
    <source>
        <dbReference type="ARBA" id="ARBA00022741"/>
    </source>
</evidence>
<feature type="binding site" evidence="12">
    <location>
        <position position="534"/>
    </location>
    <ligand>
        <name>Zn(2+)</name>
        <dbReference type="ChEBI" id="CHEBI:29105"/>
        <label>2</label>
    </ligand>
</feature>
<dbReference type="InterPro" id="IPR041236">
    <property type="entry name" value="PriA_C"/>
</dbReference>
<dbReference type="GO" id="GO:0006269">
    <property type="term" value="P:DNA replication, synthesis of primer"/>
    <property type="evidence" value="ECO:0007669"/>
    <property type="project" value="UniProtKB-KW"/>
</dbReference>
<evidence type="ECO:0000256" key="8">
    <source>
        <dbReference type="ARBA" id="ARBA00022840"/>
    </source>
</evidence>
<dbReference type="GO" id="GO:0008270">
    <property type="term" value="F:zinc ion binding"/>
    <property type="evidence" value="ECO:0007669"/>
    <property type="project" value="UniProtKB-UniRule"/>
</dbReference>
<comment type="subunit">
    <text evidence="12">Component of the replication restart primosome.</text>
</comment>
<feature type="binding site" evidence="12">
    <location>
        <position position="562"/>
    </location>
    <ligand>
        <name>Zn(2+)</name>
        <dbReference type="ChEBI" id="CHEBI:29105"/>
        <label>1</label>
    </ligand>
</feature>
<evidence type="ECO:0000256" key="1">
    <source>
        <dbReference type="ARBA" id="ARBA00022515"/>
    </source>
</evidence>
<dbReference type="GO" id="GO:1990077">
    <property type="term" value="C:primosome complex"/>
    <property type="evidence" value="ECO:0007669"/>
    <property type="project" value="UniProtKB-UniRule"/>
</dbReference>
<gene>
    <name evidence="12 15" type="primary">priA</name>
    <name evidence="15" type="ORF">CDL10_07455</name>
</gene>
<dbReference type="RefSeq" id="WP_100677951.1">
    <property type="nucleotide sequence ID" value="NZ_NIPO01000001.1"/>
</dbReference>
<dbReference type="AlphaFoldDB" id="A0A2M9R693"/>
<comment type="cofactor">
    <cofactor evidence="12">
        <name>Zn(2+)</name>
        <dbReference type="ChEBI" id="CHEBI:29105"/>
    </cofactor>
    <text evidence="12">Binds 2 zinc ions per subunit.</text>
</comment>
<dbReference type="Proteomes" id="UP000231960">
    <property type="component" value="Unassembled WGS sequence"/>
</dbReference>
<dbReference type="InterPro" id="IPR001650">
    <property type="entry name" value="Helicase_C-like"/>
</dbReference>
<comment type="catalytic activity">
    <reaction evidence="12">
        <text>Couples ATP hydrolysis with the unwinding of duplex DNA by translocating in the 3'-5' direction.</text>
        <dbReference type="EC" id="5.6.2.4"/>
    </reaction>
</comment>
<dbReference type="SUPFAM" id="SSF52540">
    <property type="entry name" value="P-loop containing nucleoside triphosphate hydrolases"/>
    <property type="match status" value="1"/>
</dbReference>
<dbReference type="Pfam" id="PF17764">
    <property type="entry name" value="PriA_3primeBD"/>
    <property type="match status" value="1"/>
</dbReference>
<dbReference type="Gene3D" id="3.40.1440.60">
    <property type="entry name" value="PriA, 3(prime) DNA-binding domain"/>
    <property type="match status" value="1"/>
</dbReference>
<evidence type="ECO:0000313" key="16">
    <source>
        <dbReference type="Proteomes" id="UP000231960"/>
    </source>
</evidence>
<keyword evidence="1 12" id="KW-0639">Primosome</keyword>
<evidence type="ECO:0000256" key="12">
    <source>
        <dbReference type="HAMAP-Rule" id="MF_00983"/>
    </source>
</evidence>
<dbReference type="InterPro" id="IPR006935">
    <property type="entry name" value="Helicase/UvrB_N"/>
</dbReference>
<evidence type="ECO:0000256" key="10">
    <source>
        <dbReference type="ARBA" id="ARBA00023235"/>
    </source>
</evidence>
<dbReference type="EMBL" id="NIPO01000001">
    <property type="protein sequence ID" value="PJR04391.1"/>
    <property type="molecule type" value="Genomic_DNA"/>
</dbReference>
<dbReference type="GO" id="GO:0043138">
    <property type="term" value="F:3'-5' DNA helicase activity"/>
    <property type="evidence" value="ECO:0007669"/>
    <property type="project" value="UniProtKB-EC"/>
</dbReference>
<keyword evidence="5 12" id="KW-0378">Hydrolase</keyword>
<dbReference type="InterPro" id="IPR027417">
    <property type="entry name" value="P-loop_NTPase"/>
</dbReference>
<dbReference type="Pfam" id="PF04851">
    <property type="entry name" value="ResIII"/>
    <property type="match status" value="1"/>
</dbReference>
<organism evidence="15 16">
    <name type="scientific">Avrilella dinanensis</name>
    <dbReference type="NCBI Taxonomy" id="2008672"/>
    <lineage>
        <taxon>Bacteria</taxon>
        <taxon>Pseudomonadati</taxon>
        <taxon>Bacteroidota</taxon>
        <taxon>Flavobacteriia</taxon>
        <taxon>Flavobacteriales</taxon>
        <taxon>Flavobacteriaceae</taxon>
        <taxon>Avrilella</taxon>
    </lineage>
</organism>
<dbReference type="SUPFAM" id="SSF46785">
    <property type="entry name" value="Winged helix' DNA-binding domain"/>
    <property type="match status" value="1"/>
</dbReference>
<feature type="domain" description="Helicase ATP-binding" evidence="13">
    <location>
        <begin position="290"/>
        <end position="459"/>
    </location>
</feature>
<feature type="binding site" evidence="12">
    <location>
        <position position="525"/>
    </location>
    <ligand>
        <name>Zn(2+)</name>
        <dbReference type="ChEBI" id="CHEBI:29105"/>
        <label>1</label>
    </ligand>
</feature>
<dbReference type="HAMAP" id="MF_00983">
    <property type="entry name" value="PriA"/>
    <property type="match status" value="1"/>
</dbReference>
<proteinExistence type="inferred from homology"/>
<reference evidence="15 16" key="1">
    <citation type="submission" date="2017-06" db="EMBL/GenBank/DDBJ databases">
        <title>Description of Avrilella dinanensis gen. nov. sp. nov.</title>
        <authorList>
            <person name="Leyer C."/>
            <person name="Sassi M."/>
            <person name="Minet J."/>
            <person name="Kayal S."/>
            <person name="Cattoir V."/>
        </authorList>
    </citation>
    <scope>NUCLEOTIDE SEQUENCE [LARGE SCALE GENOMIC DNA]</scope>
    <source>
        <strain evidence="15 16">UR159</strain>
    </source>
</reference>
<dbReference type="PROSITE" id="PS51194">
    <property type="entry name" value="HELICASE_CTER"/>
    <property type="match status" value="1"/>
</dbReference>
<dbReference type="PROSITE" id="PS51192">
    <property type="entry name" value="HELICASE_ATP_BIND_1"/>
    <property type="match status" value="1"/>
</dbReference>
<evidence type="ECO:0000259" key="14">
    <source>
        <dbReference type="PROSITE" id="PS51194"/>
    </source>
</evidence>
<protein>
    <recommendedName>
        <fullName evidence="12">Replication restart protein PriA</fullName>
    </recommendedName>
    <alternativeName>
        <fullName evidence="12">ATP-dependent DNA helicase PriA</fullName>
        <ecNumber evidence="12">5.6.2.4</ecNumber>
    </alternativeName>
    <alternativeName>
        <fullName evidence="12">DNA 3'-5' helicase PriA</fullName>
    </alternativeName>
</protein>
<feature type="domain" description="Helicase C-terminal" evidence="14">
    <location>
        <begin position="541"/>
        <end position="712"/>
    </location>
</feature>
<keyword evidence="8 12" id="KW-0067">ATP-binding</keyword>
<comment type="catalytic activity">
    <reaction evidence="11 12">
        <text>ATP + H2O = ADP + phosphate + H(+)</text>
        <dbReference type="Rhea" id="RHEA:13065"/>
        <dbReference type="ChEBI" id="CHEBI:15377"/>
        <dbReference type="ChEBI" id="CHEBI:15378"/>
        <dbReference type="ChEBI" id="CHEBI:30616"/>
        <dbReference type="ChEBI" id="CHEBI:43474"/>
        <dbReference type="ChEBI" id="CHEBI:456216"/>
        <dbReference type="EC" id="5.6.2.4"/>
    </reaction>
</comment>
<comment type="similarity">
    <text evidence="12">Belongs to the helicase family. PriA subfamily.</text>
</comment>
<dbReference type="PANTHER" id="PTHR30580:SF0">
    <property type="entry name" value="PRIMOSOMAL PROTEIN N"/>
    <property type="match status" value="1"/>
</dbReference>
<dbReference type="SMART" id="SM00487">
    <property type="entry name" value="DEXDc"/>
    <property type="match status" value="1"/>
</dbReference>
<keyword evidence="10 12" id="KW-0413">Isomerase</keyword>
<dbReference type="InterPro" id="IPR005259">
    <property type="entry name" value="PriA"/>
</dbReference>
<feature type="binding site" evidence="12">
    <location>
        <position position="552"/>
    </location>
    <ligand>
        <name>Zn(2+)</name>
        <dbReference type="ChEBI" id="CHEBI:29105"/>
        <label>2</label>
    </ligand>
</feature>
<evidence type="ECO:0000313" key="15">
    <source>
        <dbReference type="EMBL" id="PJR04391.1"/>
    </source>
</evidence>
<dbReference type="OrthoDB" id="9759544at2"/>
<dbReference type="GO" id="GO:0006310">
    <property type="term" value="P:DNA recombination"/>
    <property type="evidence" value="ECO:0007669"/>
    <property type="project" value="InterPro"/>
</dbReference>
<keyword evidence="3 12" id="KW-0479">Metal-binding</keyword>
<dbReference type="NCBIfam" id="TIGR00595">
    <property type="entry name" value="priA"/>
    <property type="match status" value="1"/>
</dbReference>
<dbReference type="Pfam" id="PF00271">
    <property type="entry name" value="Helicase_C"/>
    <property type="match status" value="1"/>
</dbReference>
<dbReference type="Pfam" id="PF18074">
    <property type="entry name" value="PriA_C"/>
    <property type="match status" value="1"/>
</dbReference>
<dbReference type="InterPro" id="IPR036390">
    <property type="entry name" value="WH_DNA-bd_sf"/>
</dbReference>
<evidence type="ECO:0000256" key="11">
    <source>
        <dbReference type="ARBA" id="ARBA00048988"/>
    </source>
</evidence>
<dbReference type="CDD" id="cd18804">
    <property type="entry name" value="SF2_C_priA"/>
    <property type="match status" value="1"/>
</dbReference>
<dbReference type="GO" id="GO:0006302">
    <property type="term" value="P:double-strand break repair"/>
    <property type="evidence" value="ECO:0007669"/>
    <property type="project" value="InterPro"/>
</dbReference>
<evidence type="ECO:0000256" key="7">
    <source>
        <dbReference type="ARBA" id="ARBA00022833"/>
    </source>
</evidence>
<evidence type="ECO:0000256" key="5">
    <source>
        <dbReference type="ARBA" id="ARBA00022801"/>
    </source>
</evidence>
<dbReference type="InterPro" id="IPR040498">
    <property type="entry name" value="PriA_CRR"/>
</dbReference>
<keyword evidence="7 12" id="KW-0862">Zinc</keyword>
<dbReference type="PANTHER" id="PTHR30580">
    <property type="entry name" value="PRIMOSOMAL PROTEIN N"/>
    <property type="match status" value="1"/>
</dbReference>
<keyword evidence="9 12" id="KW-0238">DNA-binding</keyword>
<keyword evidence="16" id="KW-1185">Reference proteome</keyword>
<dbReference type="Gene3D" id="3.40.50.300">
    <property type="entry name" value="P-loop containing nucleotide triphosphate hydrolases"/>
    <property type="match status" value="2"/>
</dbReference>
<evidence type="ECO:0000256" key="2">
    <source>
        <dbReference type="ARBA" id="ARBA00022705"/>
    </source>
</evidence>
<dbReference type="GO" id="GO:0016887">
    <property type="term" value="F:ATP hydrolysis activity"/>
    <property type="evidence" value="ECO:0007669"/>
    <property type="project" value="RHEA"/>
</dbReference>
<dbReference type="GO" id="GO:0005524">
    <property type="term" value="F:ATP binding"/>
    <property type="evidence" value="ECO:0007669"/>
    <property type="project" value="UniProtKB-UniRule"/>
</dbReference>
<keyword evidence="4 12" id="KW-0547">Nucleotide-binding</keyword>
<dbReference type="SMART" id="SM00490">
    <property type="entry name" value="HELICc"/>
    <property type="match status" value="1"/>
</dbReference>
<accession>A0A2M9R693</accession>
<sequence>MQYFIEVIVPLKVPNTFTYQVSESEFQFLDTGYRVAVPFGKTGIYTAVVINKHHQPPLKYQAKEIIEIIDEKPIVTHTQIKFWQWIADYYMCTLGEVYRAAVPGALLLETETLIKYNSKENILISDLTDQEYLIYEALQQQPVLTVKEIANILDTKKVLPTLQKLIQKNVIHLQEETRETYKPKLIKYIRIHEKYSKNAELKNLLDSVKTDKQRNVVLSYFQLNAGNPNPISVKELVDKAQVTKAVVDNLAKNDIFDIYTLAEDRVVFNDSELINITLSDVQQNALENIRNNFEQKDIQLLHGVTGSGKTEIYCKLIEKFIAENRQVLFLLPEIALTTQLVQRLTAYFGNKVAVYHSKYTDNERVEVWKNVLEKKETAQIVIGARSSIFLPFVDLGLIIVDEEHEASYKQQDPAPRYQGRDLAIVLARLMKAKTLLGSATPSLESYYNAYQEKYALTQLTKRYGNSVIPQNQLIDLKEAQQKKQMTGHFSNHLIEEMKNVLAKGEQIILFQNRRGFSPVMECLSCGHVPQCTHCDVSLTYYKRNDVLKCHYCGYTIAKPTHCHVCSSVDVSTKGFGTEQIEMELHHIFPDAKIARMDQDTTRGKFALEKMIDAFKNKETDILVGTQMLAKGLDFDNVTLVGILNADNLLYYPDFRAHERAYQLLTQVSGRAGRKEKEGKVLIQTYNPLHSIIQQVLDHRYRDMFKEQMQERLQFRYPPFYRIIRIQLKHVDYQKVREASEWLTQTLSMQIQSEVLGPEEPPVNRIRNQYLRNILIKTPVNQSIKNVKTQINKTLKTFEAIPQYKSVKMIVNVDFY</sequence>
<dbReference type="Pfam" id="PF18319">
    <property type="entry name" value="Zn_ribbon_PriA"/>
    <property type="match status" value="1"/>
</dbReference>
<feature type="binding site" evidence="12">
    <location>
        <position position="522"/>
    </location>
    <ligand>
        <name>Zn(2+)</name>
        <dbReference type="ChEBI" id="CHEBI:29105"/>
        <label>1</label>
    </ligand>
</feature>
<keyword evidence="6 12" id="KW-0347">Helicase</keyword>
<comment type="caution">
    <text evidence="15">The sequence shown here is derived from an EMBL/GenBank/DDBJ whole genome shotgun (WGS) entry which is preliminary data.</text>
</comment>
<evidence type="ECO:0000259" key="13">
    <source>
        <dbReference type="PROSITE" id="PS51192"/>
    </source>
</evidence>
<dbReference type="EC" id="5.6.2.4" evidence="12"/>
<dbReference type="GO" id="GO:0003677">
    <property type="term" value="F:DNA binding"/>
    <property type="evidence" value="ECO:0007669"/>
    <property type="project" value="UniProtKB-UniRule"/>
</dbReference>